<dbReference type="Proteomes" id="UP001153076">
    <property type="component" value="Unassembled WGS sequence"/>
</dbReference>
<feature type="repeat" description="PPR" evidence="3">
    <location>
        <begin position="590"/>
        <end position="624"/>
    </location>
</feature>
<feature type="repeat" description="PPR" evidence="3">
    <location>
        <begin position="660"/>
        <end position="694"/>
    </location>
</feature>
<dbReference type="NCBIfam" id="TIGR00756">
    <property type="entry name" value="PPR"/>
    <property type="match status" value="10"/>
</dbReference>
<name>A0A9Q1K8I8_9CARY</name>
<feature type="repeat" description="PPR" evidence="3">
    <location>
        <begin position="450"/>
        <end position="484"/>
    </location>
</feature>
<evidence type="ECO:0000313" key="5">
    <source>
        <dbReference type="Proteomes" id="UP001153076"/>
    </source>
</evidence>
<feature type="repeat" description="PPR" evidence="3">
    <location>
        <begin position="625"/>
        <end position="659"/>
    </location>
</feature>
<feature type="repeat" description="PPR" evidence="3">
    <location>
        <begin position="485"/>
        <end position="519"/>
    </location>
</feature>
<dbReference type="Pfam" id="PF01535">
    <property type="entry name" value="PPR"/>
    <property type="match status" value="2"/>
</dbReference>
<feature type="repeat" description="PPR" evidence="3">
    <location>
        <begin position="520"/>
        <end position="554"/>
    </location>
</feature>
<feature type="repeat" description="PPR" evidence="3">
    <location>
        <begin position="348"/>
        <end position="382"/>
    </location>
</feature>
<dbReference type="PANTHER" id="PTHR47447:SF22">
    <property type="entry name" value="TETRATRICOPEPTIDE-LIKE HELICAL DOMAIN SUPERFAMILY"/>
    <property type="match status" value="1"/>
</dbReference>
<comment type="similarity">
    <text evidence="1">Belongs to the PPR family. P subfamily.</text>
</comment>
<reference evidence="4" key="1">
    <citation type="submission" date="2022-04" db="EMBL/GenBank/DDBJ databases">
        <title>Carnegiea gigantea Genome sequencing and assembly v2.</title>
        <authorList>
            <person name="Copetti D."/>
            <person name="Sanderson M.J."/>
            <person name="Burquez A."/>
            <person name="Wojciechowski M.F."/>
        </authorList>
    </citation>
    <scope>NUCLEOTIDE SEQUENCE</scope>
    <source>
        <strain evidence="4">SGP5-SGP5p</strain>
        <tissue evidence="4">Aerial part</tissue>
    </source>
</reference>
<feature type="repeat" description="PPR" evidence="3">
    <location>
        <begin position="415"/>
        <end position="449"/>
    </location>
</feature>
<evidence type="ECO:0000256" key="2">
    <source>
        <dbReference type="ARBA" id="ARBA00022737"/>
    </source>
</evidence>
<feature type="repeat" description="PPR" evidence="3">
    <location>
        <begin position="555"/>
        <end position="589"/>
    </location>
</feature>
<dbReference type="Pfam" id="PF13041">
    <property type="entry name" value="PPR_2"/>
    <property type="match status" value="5"/>
</dbReference>
<gene>
    <name evidence="4" type="ORF">Cgig2_013388</name>
</gene>
<dbReference type="InterPro" id="IPR011990">
    <property type="entry name" value="TPR-like_helical_dom_sf"/>
</dbReference>
<evidence type="ECO:0000256" key="1">
    <source>
        <dbReference type="ARBA" id="ARBA00007626"/>
    </source>
</evidence>
<protein>
    <recommendedName>
        <fullName evidence="6">Pentatricopeptide repeat-containing protein</fullName>
    </recommendedName>
</protein>
<keyword evidence="5" id="KW-1185">Reference proteome</keyword>
<evidence type="ECO:0000313" key="4">
    <source>
        <dbReference type="EMBL" id="KAJ8438340.1"/>
    </source>
</evidence>
<dbReference type="SUPFAM" id="SSF81901">
    <property type="entry name" value="HCP-like"/>
    <property type="match status" value="1"/>
</dbReference>
<accession>A0A9Q1K8I8</accession>
<organism evidence="4 5">
    <name type="scientific">Carnegiea gigantea</name>
    <dbReference type="NCBI Taxonomy" id="171969"/>
    <lineage>
        <taxon>Eukaryota</taxon>
        <taxon>Viridiplantae</taxon>
        <taxon>Streptophyta</taxon>
        <taxon>Embryophyta</taxon>
        <taxon>Tracheophyta</taxon>
        <taxon>Spermatophyta</taxon>
        <taxon>Magnoliopsida</taxon>
        <taxon>eudicotyledons</taxon>
        <taxon>Gunneridae</taxon>
        <taxon>Pentapetalae</taxon>
        <taxon>Caryophyllales</taxon>
        <taxon>Cactineae</taxon>
        <taxon>Cactaceae</taxon>
        <taxon>Cactoideae</taxon>
        <taxon>Echinocereeae</taxon>
        <taxon>Carnegiea</taxon>
    </lineage>
</organism>
<dbReference type="PANTHER" id="PTHR47447">
    <property type="entry name" value="OS03G0856100 PROTEIN"/>
    <property type="match status" value="1"/>
</dbReference>
<dbReference type="OrthoDB" id="185373at2759"/>
<evidence type="ECO:0000256" key="3">
    <source>
        <dbReference type="PROSITE-ProRule" id="PRU00708"/>
    </source>
</evidence>
<dbReference type="InterPro" id="IPR002885">
    <property type="entry name" value="PPR_rpt"/>
</dbReference>
<dbReference type="Pfam" id="PF12854">
    <property type="entry name" value="PPR_1"/>
    <property type="match status" value="1"/>
</dbReference>
<dbReference type="Gene3D" id="1.25.40.10">
    <property type="entry name" value="Tetratricopeptide repeat domain"/>
    <property type="match status" value="6"/>
</dbReference>
<dbReference type="AlphaFoldDB" id="A0A9Q1K8I8"/>
<dbReference type="EMBL" id="JAKOGI010000258">
    <property type="protein sequence ID" value="KAJ8438340.1"/>
    <property type="molecule type" value="Genomic_DNA"/>
</dbReference>
<sequence length="794" mass="88516">MLLWFIHLAADLVDMVYFSPLQISTAGFGSLMRARFSIVNGNGFSGGFNLLLKSNIIGFFSSINLAFSALSSSEDETTLPNSSTVFPTNSECVSAEQIKRGTQGNFIIPGSRFPGSPAPKSVESVNDEMEVMKSILAEHGWNFGYLNRGLVDLDDDSVTLALNCLFNRSGSAALSLCFFKWSECSLGFKHTVRSACSLIHILVLGNMNYRVVDLLTSLVRGHPQYVQPKELVEILQEICSRRVLETVYSMLVHCYTKEKMIDEAFETICLAEEVGIFPSAGVCNSLIKSLLGSSQEELAWNFLEEMQARSLVSVTTISLFIYYYCAQGNLECGWKLLMDMTRYGIKPDIVAYTTFIHFLCTLSYLKEATCLVFKMIHMGISPDSILLSSIIHGYCKAGWPGAAICIVRLFDVCPNIFVYNSFISKLCKEGDMQQAATVFREMSESGILPDCFIYTTMISGYCKTRNIRKALQYLGRMLKDGIEPSVFTYTVLMNIYCRSGDMEIAERLLQKMTSRGLQPDIVVYNNLINGYINKAQLEKAFELLGMMNSAGISPDIVTYNTIVQGLITGGFLSEAYDILVELIRRRFSPDVITFTSVIGGYSNKGQFEEAFLVWSYMSHHNVRPDVITCSALLNGYCRARRMDEASALFHKMLGVGLTPDLILYNTLICGFCRSGYIEEACHLTNMMVENNVLPNDVTYTALVIGYKKKGANNPIASAVYKVQQILQRHELQDEFSRLGLQENKRVDSAVTSPANAKKYQSQLVAWESAMGFLAAYNLQSLRRGIADCECGPLP</sequence>
<feature type="repeat" description="PPR" evidence="3">
    <location>
        <begin position="313"/>
        <end position="347"/>
    </location>
</feature>
<keyword evidence="2" id="KW-0677">Repeat</keyword>
<proteinExistence type="inferred from homology"/>
<comment type="caution">
    <text evidence="4">The sequence shown here is derived from an EMBL/GenBank/DDBJ whole genome shotgun (WGS) entry which is preliminary data.</text>
</comment>
<evidence type="ECO:0008006" key="6">
    <source>
        <dbReference type="Google" id="ProtNLM"/>
    </source>
</evidence>
<dbReference type="PROSITE" id="PS51375">
    <property type="entry name" value="PPR"/>
    <property type="match status" value="10"/>
</dbReference>